<proteinExistence type="inferred from homology"/>
<dbReference type="SUPFAM" id="SSF102588">
    <property type="entry name" value="LmbE-like"/>
    <property type="match status" value="1"/>
</dbReference>
<dbReference type="InterPro" id="IPR003737">
    <property type="entry name" value="GlcNAc_PI_deacetylase-related"/>
</dbReference>
<dbReference type="EMBL" id="CAFBPZ010000049">
    <property type="protein sequence ID" value="CAB5038619.1"/>
    <property type="molecule type" value="Genomic_DNA"/>
</dbReference>
<protein>
    <submittedName>
        <fullName evidence="2">Unannotated protein</fullName>
    </submittedName>
</protein>
<dbReference type="HAMAP" id="MF_01482">
    <property type="entry name" value="Mca"/>
    <property type="match status" value="1"/>
</dbReference>
<evidence type="ECO:0000313" key="1">
    <source>
        <dbReference type="EMBL" id="CAB4892288.1"/>
    </source>
</evidence>
<dbReference type="GO" id="GO:0016811">
    <property type="term" value="F:hydrolase activity, acting on carbon-nitrogen (but not peptide) bonds, in linear amides"/>
    <property type="evidence" value="ECO:0007669"/>
    <property type="project" value="TreeGrafter"/>
</dbReference>
<dbReference type="EMBL" id="CAFBMC010000016">
    <property type="protein sequence ID" value="CAB4892288.1"/>
    <property type="molecule type" value="Genomic_DNA"/>
</dbReference>
<dbReference type="AlphaFoldDB" id="A0A6J7SC15"/>
<dbReference type="GO" id="GO:0010126">
    <property type="term" value="P:mycothiol metabolic process"/>
    <property type="evidence" value="ECO:0007669"/>
    <property type="project" value="InterPro"/>
</dbReference>
<reference evidence="2" key="1">
    <citation type="submission" date="2020-05" db="EMBL/GenBank/DDBJ databases">
        <authorList>
            <person name="Chiriac C."/>
            <person name="Salcher M."/>
            <person name="Ghai R."/>
            <person name="Kavagutti S V."/>
        </authorList>
    </citation>
    <scope>NUCLEOTIDE SEQUENCE</scope>
</reference>
<dbReference type="PANTHER" id="PTHR12993:SF11">
    <property type="entry name" value="N-ACETYLGLUCOSAMINYL-PHOSPHATIDYLINOSITOL DE-N-ACETYLASE"/>
    <property type="match status" value="1"/>
</dbReference>
<dbReference type="Gene3D" id="3.40.50.10320">
    <property type="entry name" value="LmbE-like"/>
    <property type="match status" value="1"/>
</dbReference>
<accession>A0A6J7SC15</accession>
<dbReference type="InterPro" id="IPR024078">
    <property type="entry name" value="LmbE-like_dom_sf"/>
</dbReference>
<dbReference type="PANTHER" id="PTHR12993">
    <property type="entry name" value="N-ACETYLGLUCOSAMINYL-PHOSPHATIDYLINOSITOL DE-N-ACETYLASE-RELATED"/>
    <property type="match status" value="1"/>
</dbReference>
<gene>
    <name evidence="1" type="ORF">UFOPK3495_00463</name>
    <name evidence="2" type="ORF">UFOPK4237_00854</name>
</gene>
<name>A0A6J7SC15_9ZZZZ</name>
<dbReference type="NCBIfam" id="TIGR03446">
    <property type="entry name" value="mycothiol_Mca"/>
    <property type="match status" value="1"/>
</dbReference>
<dbReference type="Pfam" id="PF02585">
    <property type="entry name" value="PIG-L"/>
    <property type="match status" value="1"/>
</dbReference>
<sequence length="292" mass="33104">MTSTLRLMAVHAHPDDEASKGAATTAMYVSQGVEVMVVTCTGGERGDVLHSAADEDVQKWGLFEVRRREMADAAQILGVSHAWLGFEDSGFPDPEFPQPLPADCFADLPLERVTQPLVELIREFRPQVITTYDEEGGYPHPDHIRTHEVTMAAVQAAADAEYPNEREPWQVSKIYYNMQFIRARIFALHEAMLAAGFESPYIEWIERMEKRPDVSGRITTRIECADFLHIRDQALLAHRTQIDPDGFFFKVPLEMQKAVWTTEEFELAKSLVETELPETDLFAGLRDDVYTS</sequence>
<evidence type="ECO:0000313" key="2">
    <source>
        <dbReference type="EMBL" id="CAB5038619.1"/>
    </source>
</evidence>
<dbReference type="InterPro" id="IPR017811">
    <property type="entry name" value="Mca"/>
</dbReference>
<organism evidence="2">
    <name type="scientific">freshwater metagenome</name>
    <dbReference type="NCBI Taxonomy" id="449393"/>
    <lineage>
        <taxon>unclassified sequences</taxon>
        <taxon>metagenomes</taxon>
        <taxon>ecological metagenomes</taxon>
    </lineage>
</organism>